<protein>
    <recommendedName>
        <fullName evidence="3">Glycerophosphoryl diester phosphodiesterase membrane domain-containing protein</fullName>
    </recommendedName>
</protein>
<dbReference type="AlphaFoldDB" id="A0A7X5TTS0"/>
<dbReference type="Pfam" id="PF10110">
    <property type="entry name" value="GPDPase_memb"/>
    <property type="match status" value="1"/>
</dbReference>
<feature type="transmembrane region" description="Helical" evidence="2">
    <location>
        <begin position="126"/>
        <end position="152"/>
    </location>
</feature>
<feature type="transmembrane region" description="Helical" evidence="2">
    <location>
        <begin position="225"/>
        <end position="252"/>
    </location>
</feature>
<evidence type="ECO:0000313" key="5">
    <source>
        <dbReference type="Proteomes" id="UP000541033"/>
    </source>
</evidence>
<feature type="compositionally biased region" description="Low complexity" evidence="1">
    <location>
        <begin position="40"/>
        <end position="74"/>
    </location>
</feature>
<dbReference type="SUPFAM" id="SSF81995">
    <property type="entry name" value="beta-sandwich domain of Sec23/24"/>
    <property type="match status" value="1"/>
</dbReference>
<feature type="compositionally biased region" description="Low complexity" evidence="1">
    <location>
        <begin position="10"/>
        <end position="20"/>
    </location>
</feature>
<dbReference type="InterPro" id="IPR018476">
    <property type="entry name" value="GlyceroP-diester-Pdiesterase_M"/>
</dbReference>
<keyword evidence="2" id="KW-0812">Transmembrane</keyword>
<feature type="transmembrane region" description="Helical" evidence="2">
    <location>
        <begin position="364"/>
        <end position="397"/>
    </location>
</feature>
<gene>
    <name evidence="4" type="ORF">FHX76_001682</name>
</gene>
<sequence length="457" mass="48592">MENNGSWTAPEGNQDPQPGNNGEGGQPQYGQYAPPPVNPPQQNAPYQGQPQYGQQTYGQPQYGQPGYGQQQYGQPGYQYAAQNGQNAQAGWAPAPKPGLIPLRPLPFGTLIGTPFRVLRVNPRPTLGMALLFQVGIGIITPALMGLVLWFTISRMEMASSEDRGPILAGSIALFVLTGLVQVVVSVSTTAIIQGVVALDVGQGAVGRKLTFKLLWTKLKPRFWTLILWTLLLSAAMLVGIALAALPFILLAISASSGGSPSGGAIAASVLGGIALVLAFAIVAIWIGVKLSLVSVCIVFEDLGVRAAIARSWRLTSGYFWRTFGTVLLLNVIISVASNIILTPISFIFGIFMGMLSPNGDSGQFIGAMIAFYVITIALSLVISAITLVAQTACYALIYIDLRMRKEGLDVELMRFTETYPNPAPTDDLPNPYLPRFAPAPSAGGGYVMPPSPSPWAQ</sequence>
<evidence type="ECO:0000256" key="1">
    <source>
        <dbReference type="SAM" id="MobiDB-lite"/>
    </source>
</evidence>
<reference evidence="4 5" key="1">
    <citation type="submission" date="2020-02" db="EMBL/GenBank/DDBJ databases">
        <title>Sequencing the genomes of 1000 actinobacteria strains.</title>
        <authorList>
            <person name="Klenk H.-P."/>
        </authorList>
    </citation>
    <scope>NUCLEOTIDE SEQUENCE [LARGE SCALE GENOMIC DNA]</scope>
    <source>
        <strain evidence="4 5">DSM 27960</strain>
    </source>
</reference>
<name>A0A7X5TTS0_9MICO</name>
<feature type="transmembrane region" description="Helical" evidence="2">
    <location>
        <begin position="164"/>
        <end position="184"/>
    </location>
</feature>
<accession>A0A7X5TTS0</accession>
<keyword evidence="2" id="KW-0472">Membrane</keyword>
<evidence type="ECO:0000256" key="2">
    <source>
        <dbReference type="SAM" id="Phobius"/>
    </source>
</evidence>
<organism evidence="4 5">
    <name type="scientific">Lysinibacter cavernae</name>
    <dbReference type="NCBI Taxonomy" id="1640652"/>
    <lineage>
        <taxon>Bacteria</taxon>
        <taxon>Bacillati</taxon>
        <taxon>Actinomycetota</taxon>
        <taxon>Actinomycetes</taxon>
        <taxon>Micrococcales</taxon>
        <taxon>Microbacteriaceae</taxon>
        <taxon>Lysinibacter</taxon>
    </lineage>
</organism>
<evidence type="ECO:0000313" key="4">
    <source>
        <dbReference type="EMBL" id="NIH53814.1"/>
    </source>
</evidence>
<keyword evidence="2" id="KW-1133">Transmembrane helix</keyword>
<evidence type="ECO:0000259" key="3">
    <source>
        <dbReference type="Pfam" id="PF10110"/>
    </source>
</evidence>
<dbReference type="RefSeq" id="WP_167149738.1">
    <property type="nucleotide sequence ID" value="NZ_JAAMOX010000001.1"/>
</dbReference>
<feature type="transmembrane region" description="Helical" evidence="2">
    <location>
        <begin position="324"/>
        <end position="352"/>
    </location>
</feature>
<proteinExistence type="predicted"/>
<keyword evidence="5" id="KW-1185">Reference proteome</keyword>
<comment type="caution">
    <text evidence="4">The sequence shown here is derived from an EMBL/GenBank/DDBJ whole genome shotgun (WGS) entry which is preliminary data.</text>
</comment>
<feature type="region of interest" description="Disordered" evidence="1">
    <location>
        <begin position="1"/>
        <end position="74"/>
    </location>
</feature>
<feature type="domain" description="Glycerophosphoryl diester phosphodiesterase membrane" evidence="3">
    <location>
        <begin position="273"/>
        <end position="393"/>
    </location>
</feature>
<dbReference type="Proteomes" id="UP000541033">
    <property type="component" value="Unassembled WGS sequence"/>
</dbReference>
<feature type="transmembrane region" description="Helical" evidence="2">
    <location>
        <begin position="264"/>
        <end position="286"/>
    </location>
</feature>
<dbReference type="EMBL" id="JAAMOX010000001">
    <property type="protein sequence ID" value="NIH53814.1"/>
    <property type="molecule type" value="Genomic_DNA"/>
</dbReference>